<evidence type="ECO:0000313" key="2">
    <source>
        <dbReference type="Proteomes" id="UP000789901"/>
    </source>
</evidence>
<organism evidence="1 2">
    <name type="scientific">Gigaspora margarita</name>
    <dbReference type="NCBI Taxonomy" id="4874"/>
    <lineage>
        <taxon>Eukaryota</taxon>
        <taxon>Fungi</taxon>
        <taxon>Fungi incertae sedis</taxon>
        <taxon>Mucoromycota</taxon>
        <taxon>Glomeromycotina</taxon>
        <taxon>Glomeromycetes</taxon>
        <taxon>Diversisporales</taxon>
        <taxon>Gigasporaceae</taxon>
        <taxon>Gigaspora</taxon>
    </lineage>
</organism>
<feature type="non-terminal residue" evidence="1">
    <location>
        <position position="1"/>
    </location>
</feature>
<sequence length="68" mass="8230">MFTSSSLNNLTTICQQKTPYYSYKNIELKRLNRNSRARKRRAEIRDSFIKLNRQLSSYKMNRVQILNE</sequence>
<dbReference type="Proteomes" id="UP000789901">
    <property type="component" value="Unassembled WGS sequence"/>
</dbReference>
<evidence type="ECO:0000313" key="1">
    <source>
        <dbReference type="EMBL" id="CAG8854752.1"/>
    </source>
</evidence>
<keyword evidence="2" id="KW-1185">Reference proteome</keyword>
<proteinExistence type="predicted"/>
<dbReference type="InterPro" id="IPR036638">
    <property type="entry name" value="HLH_DNA-bd_sf"/>
</dbReference>
<dbReference type="SUPFAM" id="SSF47459">
    <property type="entry name" value="HLH, helix-loop-helix DNA-binding domain"/>
    <property type="match status" value="1"/>
</dbReference>
<name>A0ABN7XHT4_GIGMA</name>
<protein>
    <submittedName>
        <fullName evidence="1">38955_t:CDS:1</fullName>
    </submittedName>
</protein>
<comment type="caution">
    <text evidence="1">The sequence shown here is derived from an EMBL/GenBank/DDBJ whole genome shotgun (WGS) entry which is preliminary data.</text>
</comment>
<reference evidence="1 2" key="1">
    <citation type="submission" date="2021-06" db="EMBL/GenBank/DDBJ databases">
        <authorList>
            <person name="Kallberg Y."/>
            <person name="Tangrot J."/>
            <person name="Rosling A."/>
        </authorList>
    </citation>
    <scope>NUCLEOTIDE SEQUENCE [LARGE SCALE GENOMIC DNA]</scope>
    <source>
        <strain evidence="1 2">120-4 pot B 10/14</strain>
    </source>
</reference>
<feature type="non-terminal residue" evidence="1">
    <location>
        <position position="68"/>
    </location>
</feature>
<accession>A0ABN7XHT4</accession>
<gene>
    <name evidence="1" type="ORF">GMARGA_LOCUS43573</name>
</gene>
<dbReference type="EMBL" id="CAJVQB010141973">
    <property type="protein sequence ID" value="CAG8854752.1"/>
    <property type="molecule type" value="Genomic_DNA"/>
</dbReference>